<dbReference type="HOGENOM" id="CLU_037878_0_0_1"/>
<organism evidence="17 18">
    <name type="scientific">Penicillium italicum</name>
    <name type="common">Blue mold</name>
    <dbReference type="NCBI Taxonomy" id="40296"/>
    <lineage>
        <taxon>Eukaryota</taxon>
        <taxon>Fungi</taxon>
        <taxon>Dikarya</taxon>
        <taxon>Ascomycota</taxon>
        <taxon>Pezizomycotina</taxon>
        <taxon>Eurotiomycetes</taxon>
        <taxon>Eurotiomycetidae</taxon>
        <taxon>Eurotiales</taxon>
        <taxon>Aspergillaceae</taxon>
        <taxon>Penicillium</taxon>
    </lineage>
</organism>
<name>A0A0A2KII6_PENIT</name>
<feature type="binding site" evidence="14">
    <location>
        <position position="181"/>
    </location>
    <ligand>
        <name>ATP</name>
        <dbReference type="ChEBI" id="CHEBI:30616"/>
    </ligand>
</feature>
<dbReference type="PROSITE" id="PS00109">
    <property type="entry name" value="PROTEIN_KINASE_TYR"/>
    <property type="match status" value="1"/>
</dbReference>
<keyword evidence="7 14" id="KW-0547">Nucleotide-binding</keyword>
<dbReference type="Proteomes" id="UP000030104">
    <property type="component" value="Unassembled WGS sequence"/>
</dbReference>
<evidence type="ECO:0000313" key="18">
    <source>
        <dbReference type="Proteomes" id="UP000030104"/>
    </source>
</evidence>
<dbReference type="OrthoDB" id="8596411at2759"/>
<keyword evidence="9" id="KW-0158">Chromosome</keyword>
<protein>
    <recommendedName>
        <fullName evidence="6">EKC/KEOPS complex subunit BUD32</fullName>
        <ecNumber evidence="4">2.7.11.1</ecNumber>
    </recommendedName>
    <alternativeName>
        <fullName evidence="10 11">Atypical Serine/threonine protein kinase BUD32</fullName>
    </alternativeName>
    <alternativeName>
        <fullName evidence="5">EKC/KEOPS complex subunit bud32</fullName>
    </alternativeName>
</protein>
<evidence type="ECO:0000256" key="3">
    <source>
        <dbReference type="ARBA" id="ARBA00011534"/>
    </source>
</evidence>
<evidence type="ECO:0000259" key="16">
    <source>
        <dbReference type="PROSITE" id="PS50011"/>
    </source>
</evidence>
<feature type="compositionally biased region" description="Low complexity" evidence="15">
    <location>
        <begin position="566"/>
        <end position="582"/>
    </location>
</feature>
<dbReference type="InterPro" id="IPR017441">
    <property type="entry name" value="Protein_kinase_ATP_BS"/>
</dbReference>
<dbReference type="PROSITE" id="PS00107">
    <property type="entry name" value="PROTEIN_KINASE_ATP"/>
    <property type="match status" value="1"/>
</dbReference>
<comment type="catalytic activity">
    <reaction evidence="12">
        <text>L-threonyl-[protein] + ATP = O-phospho-L-threonyl-[protein] + ADP + H(+)</text>
        <dbReference type="Rhea" id="RHEA:46608"/>
        <dbReference type="Rhea" id="RHEA-COMP:11060"/>
        <dbReference type="Rhea" id="RHEA-COMP:11605"/>
        <dbReference type="ChEBI" id="CHEBI:15378"/>
        <dbReference type="ChEBI" id="CHEBI:30013"/>
        <dbReference type="ChEBI" id="CHEBI:30616"/>
        <dbReference type="ChEBI" id="CHEBI:61977"/>
        <dbReference type="ChEBI" id="CHEBI:456216"/>
        <dbReference type="EC" id="2.7.11.1"/>
    </reaction>
</comment>
<evidence type="ECO:0000256" key="7">
    <source>
        <dbReference type="ARBA" id="ARBA00022741"/>
    </source>
</evidence>
<dbReference type="AlphaFoldDB" id="A0A0A2KII6"/>
<comment type="catalytic activity">
    <reaction evidence="13">
        <text>L-seryl-[protein] + ATP = O-phospho-L-seryl-[protein] + ADP + H(+)</text>
        <dbReference type="Rhea" id="RHEA:17989"/>
        <dbReference type="Rhea" id="RHEA-COMP:9863"/>
        <dbReference type="Rhea" id="RHEA-COMP:11604"/>
        <dbReference type="ChEBI" id="CHEBI:15378"/>
        <dbReference type="ChEBI" id="CHEBI:29999"/>
        <dbReference type="ChEBI" id="CHEBI:30616"/>
        <dbReference type="ChEBI" id="CHEBI:83421"/>
        <dbReference type="ChEBI" id="CHEBI:456216"/>
        <dbReference type="EC" id="2.7.11.1"/>
    </reaction>
</comment>
<feature type="domain" description="Protein kinase" evidence="16">
    <location>
        <begin position="145"/>
        <end position="508"/>
    </location>
</feature>
<dbReference type="EMBL" id="JQGA01001272">
    <property type="protein sequence ID" value="KGO67609.1"/>
    <property type="molecule type" value="Genomic_DNA"/>
</dbReference>
<sequence>MTEKMSVDPQDPYAFDYLLGRDLGAIKGNHTLHRQLSQVREFKYKDYSDSFSYNAEELLDPSSQLSQRYPQVSQVLRDRLGVAFGKRNNEEFSRCNCRDDLGHRCDSEVFQRRSHTSYDDFIRLSADGRTTAKVVCLCPDLIKRVQIYGFIGAGTFGATFIAREKGAADAPLEDLEQYAIKSQFHTTQWMDRISGVDAQMVPFCEPSGEKRYMPEEALLLIYLDESKRFPRLNSVYTHGMLTAILMTPCVDPSYEAVSNIDEGHFDRIKSKGSIPPRIRKRYPPFPAFDGSYLMSATTKEPGLGETEGSKVASQLLQAMVELADMKVCHADISVTNYLMDQNLNVQLIDLGMLTFSLTGSDVFHLDHFIPYQEYQMMPERAIELEKYDIWRDPSHDDLCVETIYLPVDQQEICLWKYSTLVYGFLHGFWPWDEPQPVPKHLDCHARYNGSYNDPFYPEVKRRRKRMINEDAAISESLSQDCRDMLQATLSREKSERPSLEELSSFPWFSRWSAEELESGRPLKRPFVKEFHDKNRADGRRGFPWPSISLDQDMSFPILDHNRCDSSECSSNSSGSSDYSTYSDESDDNGYEEVTPPQETSSWGLQSFMPIQSEN</sequence>
<dbReference type="PANTHER" id="PTHR24346:SF30">
    <property type="entry name" value="MATERNAL EMBRYONIC LEUCINE ZIPPER KINASE"/>
    <property type="match status" value="1"/>
</dbReference>
<comment type="subcellular location">
    <subcellularLocation>
        <location evidence="2">Chromosome</location>
        <location evidence="2">Telomere</location>
    </subcellularLocation>
</comment>
<evidence type="ECO:0000256" key="11">
    <source>
        <dbReference type="ARBA" id="ARBA00033194"/>
    </source>
</evidence>
<evidence type="ECO:0000256" key="10">
    <source>
        <dbReference type="ARBA" id="ARBA00030980"/>
    </source>
</evidence>
<dbReference type="EC" id="2.7.11.1" evidence="4"/>
<dbReference type="STRING" id="40296.A0A0A2KII6"/>
<accession>A0A0A2KII6</accession>
<keyword evidence="18" id="KW-1185">Reference proteome</keyword>
<dbReference type="InterPro" id="IPR008266">
    <property type="entry name" value="Tyr_kinase_AS"/>
</dbReference>
<dbReference type="InterPro" id="IPR011009">
    <property type="entry name" value="Kinase-like_dom_sf"/>
</dbReference>
<evidence type="ECO:0000256" key="2">
    <source>
        <dbReference type="ARBA" id="ARBA00004574"/>
    </source>
</evidence>
<dbReference type="GO" id="GO:0005737">
    <property type="term" value="C:cytoplasm"/>
    <property type="evidence" value="ECO:0007669"/>
    <property type="project" value="TreeGrafter"/>
</dbReference>
<evidence type="ECO:0000256" key="5">
    <source>
        <dbReference type="ARBA" id="ARBA00013948"/>
    </source>
</evidence>
<evidence type="ECO:0000256" key="14">
    <source>
        <dbReference type="PROSITE-ProRule" id="PRU10141"/>
    </source>
</evidence>
<evidence type="ECO:0000256" key="8">
    <source>
        <dbReference type="ARBA" id="ARBA00022840"/>
    </source>
</evidence>
<proteinExistence type="predicted"/>
<evidence type="ECO:0000313" key="17">
    <source>
        <dbReference type="EMBL" id="KGO67609.1"/>
    </source>
</evidence>
<keyword evidence="9" id="KW-0779">Telomere</keyword>
<evidence type="ECO:0000256" key="1">
    <source>
        <dbReference type="ARBA" id="ARBA00003747"/>
    </source>
</evidence>
<evidence type="ECO:0000256" key="13">
    <source>
        <dbReference type="ARBA" id="ARBA00048679"/>
    </source>
</evidence>
<comment type="function">
    <text evidence="1">Component of the EKC/KEOPS complex that is required for the formation of a threonylcarbamoyl group on adenosine at position 37 (t(6)A37) in tRNAs that read codons beginning with adenine. The complex is probably involved in the transfer of the threonylcarbamoyl moiety of threonylcarbamoyl-AMP (TC-AMP) to the N6 group of A37. BUD32 has ATPase activity in the context of the EKC/KEOPS complex and likely plays a supporting role to the catalytic subunit KAE1. The EKC/KEOPS complex also promotes both telomere uncapping and telomere elongation. The complex is required for efficient recruitment of transcriptional coactivators.</text>
</comment>
<dbReference type="GO" id="GO:0004674">
    <property type="term" value="F:protein serine/threonine kinase activity"/>
    <property type="evidence" value="ECO:0007669"/>
    <property type="project" value="UniProtKB-EC"/>
</dbReference>
<keyword evidence="8 14" id="KW-0067">ATP-binding</keyword>
<feature type="region of interest" description="Disordered" evidence="15">
    <location>
        <begin position="561"/>
        <end position="614"/>
    </location>
</feature>
<comment type="caution">
    <text evidence="17">The sequence shown here is derived from an EMBL/GenBank/DDBJ whole genome shotgun (WGS) entry which is preliminary data.</text>
</comment>
<dbReference type="Gene3D" id="1.10.510.10">
    <property type="entry name" value="Transferase(Phosphotransferase) domain 1"/>
    <property type="match status" value="1"/>
</dbReference>
<dbReference type="PhylomeDB" id="A0A0A2KII6"/>
<dbReference type="SUPFAM" id="SSF56112">
    <property type="entry name" value="Protein kinase-like (PK-like)"/>
    <property type="match status" value="1"/>
</dbReference>
<dbReference type="OMA" id="HGFAPWE"/>
<dbReference type="PROSITE" id="PS50011">
    <property type="entry name" value="PROTEIN_KINASE_DOM"/>
    <property type="match status" value="1"/>
</dbReference>
<dbReference type="InterPro" id="IPR000719">
    <property type="entry name" value="Prot_kinase_dom"/>
</dbReference>
<evidence type="ECO:0000256" key="15">
    <source>
        <dbReference type="SAM" id="MobiDB-lite"/>
    </source>
</evidence>
<dbReference type="GO" id="GO:0005524">
    <property type="term" value="F:ATP binding"/>
    <property type="evidence" value="ECO:0007669"/>
    <property type="project" value="UniProtKB-UniRule"/>
</dbReference>
<dbReference type="SMART" id="SM00220">
    <property type="entry name" value="S_TKc"/>
    <property type="match status" value="1"/>
</dbReference>
<dbReference type="GO" id="GO:0035556">
    <property type="term" value="P:intracellular signal transduction"/>
    <property type="evidence" value="ECO:0007669"/>
    <property type="project" value="TreeGrafter"/>
</dbReference>
<evidence type="ECO:0000256" key="9">
    <source>
        <dbReference type="ARBA" id="ARBA00022895"/>
    </source>
</evidence>
<dbReference type="PANTHER" id="PTHR24346">
    <property type="entry name" value="MAP/MICROTUBULE AFFINITY-REGULATING KINASE"/>
    <property type="match status" value="1"/>
</dbReference>
<evidence type="ECO:0000256" key="4">
    <source>
        <dbReference type="ARBA" id="ARBA00012513"/>
    </source>
</evidence>
<feature type="compositionally biased region" description="Polar residues" evidence="15">
    <location>
        <begin position="596"/>
        <end position="614"/>
    </location>
</feature>
<dbReference type="GO" id="GO:0000781">
    <property type="term" value="C:chromosome, telomeric region"/>
    <property type="evidence" value="ECO:0007669"/>
    <property type="project" value="UniProtKB-SubCell"/>
</dbReference>
<comment type="subunit">
    <text evidence="3">Component of the EKC/KEOPS complex composed of at least BUD32, CGI121, GON7, KAE1 and PCC1; the whole complex dimerizes.</text>
</comment>
<evidence type="ECO:0000256" key="12">
    <source>
        <dbReference type="ARBA" id="ARBA00047899"/>
    </source>
</evidence>
<evidence type="ECO:0000256" key="6">
    <source>
        <dbReference type="ARBA" id="ARBA00019973"/>
    </source>
</evidence>
<reference evidence="17 18" key="1">
    <citation type="journal article" date="2015" name="Mol. Plant Microbe Interact.">
        <title>Genome, transcriptome, and functional analyses of Penicillium expansum provide new insights into secondary metabolism and pathogenicity.</title>
        <authorList>
            <person name="Ballester A.R."/>
            <person name="Marcet-Houben M."/>
            <person name="Levin E."/>
            <person name="Sela N."/>
            <person name="Selma-Lazaro C."/>
            <person name="Carmona L."/>
            <person name="Wisniewski M."/>
            <person name="Droby S."/>
            <person name="Gonzalez-Candelas L."/>
            <person name="Gabaldon T."/>
        </authorList>
    </citation>
    <scope>NUCLEOTIDE SEQUENCE [LARGE SCALE GENOMIC DNA]</scope>
    <source>
        <strain evidence="17 18">PHI-1</strain>
    </source>
</reference>
<gene>
    <name evidence="17" type="ORF">PITC_063720</name>
</gene>